<feature type="transmembrane region" description="Helical" evidence="7">
    <location>
        <begin position="263"/>
        <end position="280"/>
    </location>
</feature>
<evidence type="ECO:0000256" key="6">
    <source>
        <dbReference type="ARBA" id="ARBA00040744"/>
    </source>
</evidence>
<evidence type="ECO:0000256" key="1">
    <source>
        <dbReference type="ARBA" id="ARBA00004141"/>
    </source>
</evidence>
<comment type="caution">
    <text evidence="9">The sequence shown here is derived from an EMBL/GenBank/DDBJ whole genome shotgun (WGS) entry which is preliminary data.</text>
</comment>
<feature type="transmembrane region" description="Helical" evidence="7">
    <location>
        <begin position="235"/>
        <end position="257"/>
    </location>
</feature>
<organism evidence="9 10">
    <name type="scientific">Dimorphilus gyrociliatus</name>
    <dbReference type="NCBI Taxonomy" id="2664684"/>
    <lineage>
        <taxon>Eukaryota</taxon>
        <taxon>Metazoa</taxon>
        <taxon>Spiralia</taxon>
        <taxon>Lophotrochozoa</taxon>
        <taxon>Annelida</taxon>
        <taxon>Polychaeta</taxon>
        <taxon>Polychaeta incertae sedis</taxon>
        <taxon>Dinophilidae</taxon>
        <taxon>Dimorphilus</taxon>
    </lineage>
</organism>
<dbReference type="GO" id="GO:0016020">
    <property type="term" value="C:membrane"/>
    <property type="evidence" value="ECO:0007669"/>
    <property type="project" value="UniProtKB-SubCell"/>
</dbReference>
<sequence length="447" mass="50951">MLGIELTNRTQRHVVGIILLLLVAIIWVASSELTKYIFQAEKYPKPFFSTYLKNSMFMLYLFGFLLFKQWRDKCKKHRCEIAINNGSSDEEQTLSEPIYVPVKFERSSSNESNIDYSPTSNPRRVRFNRLSEVRCLSESIADDASLARLSYTAYQQAQATRLRNSNSLPAKQVAKIACLFSIIYFLAQFSYQEALDKTGAAGVVNVLSSTSSVFTLILAAIFPSNTNDKFTLSKLVCVLFGIGGVTLVCLSELNFGKGVPMDILWSLLSALMYAVYLVLLKRKVDHEDKLNVPMFFGFVGLFICLLLWPGYFILDATKVEPFRWPDKTLWLYLIINGLIGTVLSDLFWLWGCFLTSSLVGTFSLSLTVPLSMLADIIVKSAKYKWPFYVGTIPIVFSFFAITFLSHFDNYDPVLLGLKKCFQKFCRRNDFIRSRDGDREQTERLIQN</sequence>
<feature type="transmembrane region" description="Helical" evidence="7">
    <location>
        <begin position="12"/>
        <end position="30"/>
    </location>
</feature>
<keyword evidence="4 7" id="KW-1133">Transmembrane helix</keyword>
<keyword evidence="3 7" id="KW-0812">Transmembrane</keyword>
<feature type="transmembrane region" description="Helical" evidence="7">
    <location>
        <begin position="50"/>
        <end position="67"/>
    </location>
</feature>
<evidence type="ECO:0000256" key="7">
    <source>
        <dbReference type="SAM" id="Phobius"/>
    </source>
</evidence>
<dbReference type="Proteomes" id="UP000549394">
    <property type="component" value="Unassembled WGS sequence"/>
</dbReference>
<feature type="transmembrane region" description="Helical" evidence="7">
    <location>
        <begin position="203"/>
        <end position="223"/>
    </location>
</feature>
<dbReference type="PANTHER" id="PTHR23051:SF0">
    <property type="entry name" value="SOLUTE CARRIER FAMILY 35 MEMBER F5"/>
    <property type="match status" value="1"/>
</dbReference>
<dbReference type="InterPro" id="IPR037185">
    <property type="entry name" value="EmrE-like"/>
</dbReference>
<feature type="transmembrane region" description="Helical" evidence="7">
    <location>
        <begin position="385"/>
        <end position="407"/>
    </location>
</feature>
<evidence type="ECO:0000256" key="2">
    <source>
        <dbReference type="ARBA" id="ARBA00007863"/>
    </source>
</evidence>
<evidence type="ECO:0000256" key="4">
    <source>
        <dbReference type="ARBA" id="ARBA00022989"/>
    </source>
</evidence>
<dbReference type="PANTHER" id="PTHR23051">
    <property type="entry name" value="SOLUTE CARRIER FAMILY 35, MEMBER F5"/>
    <property type="match status" value="1"/>
</dbReference>
<evidence type="ECO:0000313" key="10">
    <source>
        <dbReference type="Proteomes" id="UP000549394"/>
    </source>
</evidence>
<evidence type="ECO:0000256" key="3">
    <source>
        <dbReference type="ARBA" id="ARBA00022692"/>
    </source>
</evidence>
<dbReference type="AlphaFoldDB" id="A0A7I8V8F3"/>
<feature type="domain" description="EamA" evidence="8">
    <location>
        <begin position="263"/>
        <end position="402"/>
    </location>
</feature>
<feature type="transmembrane region" description="Helical" evidence="7">
    <location>
        <begin position="292"/>
        <end position="314"/>
    </location>
</feature>
<protein>
    <recommendedName>
        <fullName evidence="6">Solute carrier family 35 member F5</fullName>
    </recommendedName>
</protein>
<evidence type="ECO:0000259" key="8">
    <source>
        <dbReference type="Pfam" id="PF00892"/>
    </source>
</evidence>
<keyword evidence="10" id="KW-1185">Reference proteome</keyword>
<reference evidence="9 10" key="1">
    <citation type="submission" date="2020-08" db="EMBL/GenBank/DDBJ databases">
        <authorList>
            <person name="Hejnol A."/>
        </authorList>
    </citation>
    <scope>NUCLEOTIDE SEQUENCE [LARGE SCALE GENOMIC DNA]</scope>
</reference>
<dbReference type="SUPFAM" id="SSF103481">
    <property type="entry name" value="Multidrug resistance efflux transporter EmrE"/>
    <property type="match status" value="1"/>
</dbReference>
<dbReference type="EMBL" id="CAJFCJ010000002">
    <property type="protein sequence ID" value="CAD5112511.1"/>
    <property type="molecule type" value="Genomic_DNA"/>
</dbReference>
<proteinExistence type="inferred from homology"/>
<keyword evidence="5 7" id="KW-0472">Membrane</keyword>
<gene>
    <name evidence="9" type="ORF">DGYR_LOCUS1640</name>
</gene>
<accession>A0A7I8V8F3</accession>
<dbReference type="InterPro" id="IPR000620">
    <property type="entry name" value="EamA_dom"/>
</dbReference>
<evidence type="ECO:0000256" key="5">
    <source>
        <dbReference type="ARBA" id="ARBA00023136"/>
    </source>
</evidence>
<evidence type="ECO:0000313" key="9">
    <source>
        <dbReference type="EMBL" id="CAD5112511.1"/>
    </source>
</evidence>
<dbReference type="OrthoDB" id="10041630at2759"/>
<comment type="similarity">
    <text evidence="2">Belongs to the SLC35F solute transporter family.</text>
</comment>
<feature type="transmembrane region" description="Helical" evidence="7">
    <location>
        <begin position="173"/>
        <end position="191"/>
    </location>
</feature>
<comment type="subcellular location">
    <subcellularLocation>
        <location evidence="1">Membrane</location>
        <topology evidence="1">Multi-pass membrane protein</topology>
    </subcellularLocation>
</comment>
<dbReference type="Pfam" id="PF00892">
    <property type="entry name" value="EamA"/>
    <property type="match status" value="1"/>
</dbReference>
<name>A0A7I8V8F3_9ANNE</name>